<evidence type="ECO:0000313" key="6">
    <source>
        <dbReference type="Proteomes" id="UP001586593"/>
    </source>
</evidence>
<sequence length="192" mass="20724">MRARPDMRAVATDPLDHWFASVNHPPTAASFPGSSSSHQRGWAEVRWGPLVVLHTSGSTGLPKPIVCREGMLAVADAFHDIPDRDGRPIAMRAWAEKSKLMFVPMPLFHAAALFVTVMRSVYWGAPVALSLSDRPLTADVALACIAHSGADAVILPPVILEEMSHSPEQTRALSRLNFVLFGGGAWSLLLGL</sequence>
<dbReference type="InterPro" id="IPR020845">
    <property type="entry name" value="AMP-binding_CS"/>
</dbReference>
<feature type="transmembrane region" description="Helical" evidence="3">
    <location>
        <begin position="140"/>
        <end position="160"/>
    </location>
</feature>
<name>A0ABR3V3N0_9PEZI</name>
<evidence type="ECO:0000256" key="2">
    <source>
        <dbReference type="ARBA" id="ARBA00022553"/>
    </source>
</evidence>
<proteinExistence type="predicted"/>
<dbReference type="PANTHER" id="PTHR43439">
    <property type="entry name" value="PHENYLACETATE-COENZYME A LIGASE"/>
    <property type="match status" value="1"/>
</dbReference>
<comment type="caution">
    <text evidence="5">The sequence shown here is derived from an EMBL/GenBank/DDBJ whole genome shotgun (WGS) entry which is preliminary data.</text>
</comment>
<dbReference type="InterPro" id="IPR000873">
    <property type="entry name" value="AMP-dep_synth/lig_dom"/>
</dbReference>
<evidence type="ECO:0000256" key="3">
    <source>
        <dbReference type="SAM" id="Phobius"/>
    </source>
</evidence>
<dbReference type="SUPFAM" id="SSF56801">
    <property type="entry name" value="Acetyl-CoA synthetase-like"/>
    <property type="match status" value="1"/>
</dbReference>
<dbReference type="Gene3D" id="3.40.50.12780">
    <property type="entry name" value="N-terminal domain of ligase-like"/>
    <property type="match status" value="1"/>
</dbReference>
<keyword evidence="1" id="KW-0596">Phosphopantetheine</keyword>
<dbReference type="Proteomes" id="UP001586593">
    <property type="component" value="Unassembled WGS sequence"/>
</dbReference>
<accession>A0ABR3V3N0</accession>
<evidence type="ECO:0000259" key="4">
    <source>
        <dbReference type="Pfam" id="PF00501"/>
    </source>
</evidence>
<protein>
    <recommendedName>
        <fullName evidence="4">AMP-dependent synthetase/ligase domain-containing protein</fullName>
    </recommendedName>
</protein>
<dbReference type="PANTHER" id="PTHR43439:SF2">
    <property type="entry name" value="ENZYME, PUTATIVE (JCVI)-RELATED"/>
    <property type="match status" value="1"/>
</dbReference>
<organism evidence="5 6">
    <name type="scientific">Phialemonium thermophilum</name>
    <dbReference type="NCBI Taxonomy" id="223376"/>
    <lineage>
        <taxon>Eukaryota</taxon>
        <taxon>Fungi</taxon>
        <taxon>Dikarya</taxon>
        <taxon>Ascomycota</taxon>
        <taxon>Pezizomycotina</taxon>
        <taxon>Sordariomycetes</taxon>
        <taxon>Sordariomycetidae</taxon>
        <taxon>Cephalothecales</taxon>
        <taxon>Cephalothecaceae</taxon>
        <taxon>Phialemonium</taxon>
    </lineage>
</organism>
<evidence type="ECO:0000256" key="1">
    <source>
        <dbReference type="ARBA" id="ARBA00022450"/>
    </source>
</evidence>
<keyword evidence="2" id="KW-0597">Phosphoprotein</keyword>
<evidence type="ECO:0000313" key="5">
    <source>
        <dbReference type="EMBL" id="KAL1836051.1"/>
    </source>
</evidence>
<feature type="domain" description="AMP-dependent synthetase/ligase" evidence="4">
    <location>
        <begin position="47"/>
        <end position="185"/>
    </location>
</feature>
<keyword evidence="3" id="KW-1133">Transmembrane helix</keyword>
<dbReference type="InterPro" id="IPR051414">
    <property type="entry name" value="Adenylate-forming_Reductase"/>
</dbReference>
<reference evidence="5 6" key="1">
    <citation type="journal article" date="2024" name="Commun. Biol.">
        <title>Comparative genomic analysis of thermophilic fungi reveals convergent evolutionary adaptations and gene losses.</title>
        <authorList>
            <person name="Steindorff A.S."/>
            <person name="Aguilar-Pontes M.V."/>
            <person name="Robinson A.J."/>
            <person name="Andreopoulos B."/>
            <person name="LaButti K."/>
            <person name="Kuo A."/>
            <person name="Mondo S."/>
            <person name="Riley R."/>
            <person name="Otillar R."/>
            <person name="Haridas S."/>
            <person name="Lipzen A."/>
            <person name="Grimwood J."/>
            <person name="Schmutz J."/>
            <person name="Clum A."/>
            <person name="Reid I.D."/>
            <person name="Moisan M.C."/>
            <person name="Butler G."/>
            <person name="Nguyen T.T.M."/>
            <person name="Dewar K."/>
            <person name="Conant G."/>
            <person name="Drula E."/>
            <person name="Henrissat B."/>
            <person name="Hansel C."/>
            <person name="Singer S."/>
            <person name="Hutchinson M.I."/>
            <person name="de Vries R.P."/>
            <person name="Natvig D.O."/>
            <person name="Powell A.J."/>
            <person name="Tsang A."/>
            <person name="Grigoriev I.V."/>
        </authorList>
    </citation>
    <scope>NUCLEOTIDE SEQUENCE [LARGE SCALE GENOMIC DNA]</scope>
    <source>
        <strain evidence="5 6">ATCC 24622</strain>
    </source>
</reference>
<feature type="transmembrane region" description="Helical" evidence="3">
    <location>
        <begin position="172"/>
        <end position="190"/>
    </location>
</feature>
<keyword evidence="3" id="KW-0472">Membrane</keyword>
<dbReference type="Pfam" id="PF00501">
    <property type="entry name" value="AMP-binding"/>
    <property type="match status" value="1"/>
</dbReference>
<feature type="transmembrane region" description="Helical" evidence="3">
    <location>
        <begin position="100"/>
        <end position="120"/>
    </location>
</feature>
<dbReference type="InterPro" id="IPR042099">
    <property type="entry name" value="ANL_N_sf"/>
</dbReference>
<dbReference type="PROSITE" id="PS00455">
    <property type="entry name" value="AMP_BINDING"/>
    <property type="match status" value="1"/>
</dbReference>
<keyword evidence="3" id="KW-0812">Transmembrane</keyword>
<keyword evidence="6" id="KW-1185">Reference proteome</keyword>
<dbReference type="EMBL" id="JAZHXJ010002928">
    <property type="protein sequence ID" value="KAL1836051.1"/>
    <property type="molecule type" value="Genomic_DNA"/>
</dbReference>
<gene>
    <name evidence="5" type="ORF">VTK73DRAFT_5219</name>
</gene>